<dbReference type="Gene3D" id="3.40.30.10">
    <property type="entry name" value="Glutaredoxin"/>
    <property type="match status" value="1"/>
</dbReference>
<organism evidence="7 8">
    <name type="scientific">Candidatus Accumulibacter appositus</name>
    <dbReference type="NCBI Taxonomy" id="1454003"/>
    <lineage>
        <taxon>Bacteria</taxon>
        <taxon>Pseudomonadati</taxon>
        <taxon>Pseudomonadota</taxon>
        <taxon>Betaproteobacteria</taxon>
        <taxon>Candidatus Accumulibacter</taxon>
    </lineage>
</organism>
<dbReference type="PATRIC" id="fig|1454003.3.peg.3753"/>
<gene>
    <name evidence="7" type="primary">dsbE_2</name>
    <name evidence="7" type="ORF">AW10_03695</name>
</gene>
<sequence>MNRFLWPLIGFVVLVVLLGVGLTLNPRDVPSPLVGKPAPAFSLPRLHAPEEQFSPQDMLGKVWLLNVWASWCVSCRQEHPLLVELAKRHSAPLVGLNYKEVRGDGAIDMDKVPADKEEGMAIERAGAWLRQHGDPYTLSALDIDGRVGIDYGVYGVPETYVIDKTGIIRLKHTGPITPDALSNSILPLIAELSK</sequence>
<evidence type="ECO:0000256" key="5">
    <source>
        <dbReference type="ARBA" id="ARBA00023284"/>
    </source>
</evidence>
<evidence type="ECO:0000313" key="7">
    <source>
        <dbReference type="EMBL" id="EXI77506.1"/>
    </source>
</evidence>
<dbReference type="PROSITE" id="PS51352">
    <property type="entry name" value="THIOREDOXIN_2"/>
    <property type="match status" value="1"/>
</dbReference>
<keyword evidence="5" id="KW-0676">Redox-active center</keyword>
<dbReference type="InterPro" id="IPR050553">
    <property type="entry name" value="Thioredoxin_ResA/DsbE_sf"/>
</dbReference>
<keyword evidence="3" id="KW-0201">Cytochrome c-type biogenesis</keyword>
<evidence type="ECO:0000313" key="8">
    <source>
        <dbReference type="Proteomes" id="UP000021816"/>
    </source>
</evidence>
<dbReference type="Proteomes" id="UP000021816">
    <property type="component" value="Unassembled WGS sequence"/>
</dbReference>
<comment type="similarity">
    <text evidence="2">Belongs to the thioredoxin family. DsbE subfamily.</text>
</comment>
<dbReference type="GO" id="GO:0017004">
    <property type="term" value="P:cytochrome complex assembly"/>
    <property type="evidence" value="ECO:0007669"/>
    <property type="project" value="UniProtKB-KW"/>
</dbReference>
<accession>A0A011NQE2</accession>
<comment type="subcellular location">
    <subcellularLocation>
        <location evidence="1">Cell envelope</location>
    </subcellularLocation>
</comment>
<dbReference type="GO" id="GO:0030288">
    <property type="term" value="C:outer membrane-bounded periplasmic space"/>
    <property type="evidence" value="ECO:0007669"/>
    <property type="project" value="InterPro"/>
</dbReference>
<protein>
    <submittedName>
        <fullName evidence="7">Cytochrome c biogenesis protein CcmG</fullName>
    </submittedName>
</protein>
<proteinExistence type="inferred from homology"/>
<comment type="caution">
    <text evidence="7">The sequence shown here is derived from an EMBL/GenBank/DDBJ whole genome shotgun (WGS) entry which is preliminary data.</text>
</comment>
<dbReference type="InterPro" id="IPR017937">
    <property type="entry name" value="Thioredoxin_CS"/>
</dbReference>
<dbReference type="InterPro" id="IPR036249">
    <property type="entry name" value="Thioredoxin-like_sf"/>
</dbReference>
<name>A0A011NQE2_9PROT</name>
<dbReference type="EMBL" id="JEMX01000097">
    <property type="protein sequence ID" value="EXI77506.1"/>
    <property type="molecule type" value="Genomic_DNA"/>
</dbReference>
<dbReference type="CDD" id="cd03010">
    <property type="entry name" value="TlpA_like_DsbE"/>
    <property type="match status" value="1"/>
</dbReference>
<dbReference type="PANTHER" id="PTHR42852">
    <property type="entry name" value="THIOL:DISULFIDE INTERCHANGE PROTEIN DSBE"/>
    <property type="match status" value="1"/>
</dbReference>
<dbReference type="InterPro" id="IPR013766">
    <property type="entry name" value="Thioredoxin_domain"/>
</dbReference>
<feature type="domain" description="Thioredoxin" evidence="6">
    <location>
        <begin position="32"/>
        <end position="194"/>
    </location>
</feature>
<evidence type="ECO:0000256" key="1">
    <source>
        <dbReference type="ARBA" id="ARBA00004196"/>
    </source>
</evidence>
<evidence type="ECO:0000256" key="4">
    <source>
        <dbReference type="ARBA" id="ARBA00023157"/>
    </source>
</evidence>
<dbReference type="AlphaFoldDB" id="A0A011NQE2"/>
<evidence type="ECO:0000259" key="6">
    <source>
        <dbReference type="PROSITE" id="PS51352"/>
    </source>
</evidence>
<evidence type="ECO:0000256" key="3">
    <source>
        <dbReference type="ARBA" id="ARBA00022748"/>
    </source>
</evidence>
<dbReference type="InterPro" id="IPR013740">
    <property type="entry name" value="Redoxin"/>
</dbReference>
<keyword evidence="4" id="KW-1015">Disulfide bond</keyword>
<reference evidence="7 8" key="1">
    <citation type="submission" date="2014-02" db="EMBL/GenBank/DDBJ databases">
        <title>Expanding our view of genomic diversity in Candidatus Accumulibacter clades.</title>
        <authorList>
            <person name="Skennerton C.T."/>
            <person name="Barr J.J."/>
            <person name="Slater F.R."/>
            <person name="Bond P.L."/>
            <person name="Tyson G.W."/>
        </authorList>
    </citation>
    <scope>NUCLEOTIDE SEQUENCE [LARGE SCALE GENOMIC DNA]</scope>
    <source>
        <strain evidence="8">BA-92</strain>
    </source>
</reference>
<dbReference type="SUPFAM" id="SSF52833">
    <property type="entry name" value="Thioredoxin-like"/>
    <property type="match status" value="1"/>
</dbReference>
<dbReference type="PROSITE" id="PS00194">
    <property type="entry name" value="THIOREDOXIN_1"/>
    <property type="match status" value="1"/>
</dbReference>
<dbReference type="PANTHER" id="PTHR42852:SF6">
    <property type="entry name" value="THIOL:DISULFIDE INTERCHANGE PROTEIN DSBE"/>
    <property type="match status" value="1"/>
</dbReference>
<dbReference type="InterPro" id="IPR004799">
    <property type="entry name" value="Periplasmic_diS_OxRdtase_DsbE"/>
</dbReference>
<evidence type="ECO:0000256" key="2">
    <source>
        <dbReference type="ARBA" id="ARBA00007758"/>
    </source>
</evidence>
<dbReference type="GO" id="GO:0015036">
    <property type="term" value="F:disulfide oxidoreductase activity"/>
    <property type="evidence" value="ECO:0007669"/>
    <property type="project" value="InterPro"/>
</dbReference>
<dbReference type="STRING" id="1454003.AW10_03695"/>
<dbReference type="Pfam" id="PF08534">
    <property type="entry name" value="Redoxin"/>
    <property type="match status" value="1"/>
</dbReference>